<dbReference type="Proteomes" id="UP001451303">
    <property type="component" value="Unassembled WGS sequence"/>
</dbReference>
<dbReference type="EMBL" id="JAVLET010000002">
    <property type="protein sequence ID" value="KAL0473719.1"/>
    <property type="molecule type" value="Genomic_DNA"/>
</dbReference>
<proteinExistence type="predicted"/>
<evidence type="ECO:0000313" key="2">
    <source>
        <dbReference type="Proteomes" id="UP001451303"/>
    </source>
</evidence>
<accession>A0ABR3DM71</accession>
<name>A0ABR3DM71_NEUIN</name>
<comment type="caution">
    <text evidence="1">The sequence shown here is derived from an EMBL/GenBank/DDBJ whole genome shotgun (WGS) entry which is preliminary data.</text>
</comment>
<keyword evidence="2" id="KW-1185">Reference proteome</keyword>
<evidence type="ECO:0000313" key="1">
    <source>
        <dbReference type="EMBL" id="KAL0473719.1"/>
    </source>
</evidence>
<organism evidence="1 2">
    <name type="scientific">Neurospora intermedia</name>
    <dbReference type="NCBI Taxonomy" id="5142"/>
    <lineage>
        <taxon>Eukaryota</taxon>
        <taxon>Fungi</taxon>
        <taxon>Dikarya</taxon>
        <taxon>Ascomycota</taxon>
        <taxon>Pezizomycotina</taxon>
        <taxon>Sordariomycetes</taxon>
        <taxon>Sordariomycetidae</taxon>
        <taxon>Sordariales</taxon>
        <taxon>Sordariaceae</taxon>
        <taxon>Neurospora</taxon>
    </lineage>
</organism>
<sequence length="129" mass="13999">MNNGTSVPCLPVEGRSTAARLPTARMDLPGLARSQWCSAGWPGWPVARRARVEKQNLKNKNCGCILCCQCAESAAAQQPLMRLSGSTAISQPVNTSKSENKDCRLQHAEVAEAERHRDGSTQPFILIPL</sequence>
<protein>
    <submittedName>
        <fullName evidence="1">Uncharacterized protein</fullName>
    </submittedName>
</protein>
<reference evidence="1 2" key="1">
    <citation type="submission" date="2023-09" db="EMBL/GenBank/DDBJ databases">
        <title>Multi-omics analysis of a traditional fermented food reveals byproduct-associated fungal strains for waste-to-food upcycling.</title>
        <authorList>
            <consortium name="Lawrence Berkeley National Laboratory"/>
            <person name="Rekdal V.M."/>
            <person name="Villalobos-Escobedo J.M."/>
            <person name="Rodriguez-Valeron N."/>
            <person name="Garcia M.O."/>
            <person name="Vasquez D.P."/>
            <person name="Damayanti I."/>
            <person name="Sorensen P.M."/>
            <person name="Baidoo E.E."/>
            <person name="De Carvalho A.C."/>
            <person name="Riley R."/>
            <person name="Lipzen A."/>
            <person name="He G."/>
            <person name="Yan M."/>
            <person name="Haridas S."/>
            <person name="Daum C."/>
            <person name="Yoshinaga Y."/>
            <person name="Ng V."/>
            <person name="Grigoriev I.V."/>
            <person name="Munk R."/>
            <person name="Nuraida L."/>
            <person name="Wijaya C.H."/>
            <person name="Morales P.-C."/>
            <person name="Keasling J.D."/>
        </authorList>
    </citation>
    <scope>NUCLEOTIDE SEQUENCE [LARGE SCALE GENOMIC DNA]</scope>
    <source>
        <strain evidence="1 2">FGSC 2613</strain>
    </source>
</reference>
<gene>
    <name evidence="1" type="ORF">QR685DRAFT_569750</name>
</gene>